<proteinExistence type="predicted"/>
<dbReference type="AlphaFoldDB" id="A0A926KSJ8"/>
<gene>
    <name evidence="1" type="ORF">ICC18_24075</name>
</gene>
<evidence type="ECO:0000313" key="1">
    <source>
        <dbReference type="EMBL" id="MBD0383190.1"/>
    </source>
</evidence>
<name>A0A926KSJ8_9BACL</name>
<protein>
    <submittedName>
        <fullName evidence="1">Uncharacterized protein</fullName>
    </submittedName>
</protein>
<dbReference type="EMBL" id="JACVVD010000010">
    <property type="protein sequence ID" value="MBD0383190.1"/>
    <property type="molecule type" value="Genomic_DNA"/>
</dbReference>
<sequence>MLATKAVCEKEEVMNTLCEMGLDQIARWIKVLPEDRWENMFVSTWPTLAKKCGVSR</sequence>
<keyword evidence="2" id="KW-1185">Reference proteome</keyword>
<comment type="caution">
    <text evidence="1">The sequence shown here is derived from an EMBL/GenBank/DDBJ whole genome shotgun (WGS) entry which is preliminary data.</text>
</comment>
<accession>A0A926KSJ8</accession>
<organism evidence="1 2">
    <name type="scientific">Paenibacillus sedimenti</name>
    <dbReference type="NCBI Taxonomy" id="2770274"/>
    <lineage>
        <taxon>Bacteria</taxon>
        <taxon>Bacillati</taxon>
        <taxon>Bacillota</taxon>
        <taxon>Bacilli</taxon>
        <taxon>Bacillales</taxon>
        <taxon>Paenibacillaceae</taxon>
        <taxon>Paenibacillus</taxon>
    </lineage>
</organism>
<evidence type="ECO:0000313" key="2">
    <source>
        <dbReference type="Proteomes" id="UP000650466"/>
    </source>
</evidence>
<dbReference type="Proteomes" id="UP000650466">
    <property type="component" value="Unassembled WGS sequence"/>
</dbReference>
<dbReference type="RefSeq" id="WP_188176980.1">
    <property type="nucleotide sequence ID" value="NZ_JACVVD010000010.1"/>
</dbReference>
<reference evidence="1" key="1">
    <citation type="submission" date="2020-09" db="EMBL/GenBank/DDBJ databases">
        <title>Draft Genome Sequence of Paenibacillus sp. WST5.</title>
        <authorList>
            <person name="Bao Z."/>
        </authorList>
    </citation>
    <scope>NUCLEOTIDE SEQUENCE</scope>
    <source>
        <strain evidence="1">WST5</strain>
    </source>
</reference>